<gene>
    <name evidence="3" type="ORF">CDV36_008556</name>
</gene>
<organism evidence="3 4">
    <name type="scientific">Fusarium kuroshium</name>
    <dbReference type="NCBI Taxonomy" id="2010991"/>
    <lineage>
        <taxon>Eukaryota</taxon>
        <taxon>Fungi</taxon>
        <taxon>Dikarya</taxon>
        <taxon>Ascomycota</taxon>
        <taxon>Pezizomycotina</taxon>
        <taxon>Sordariomycetes</taxon>
        <taxon>Hypocreomycetidae</taxon>
        <taxon>Hypocreales</taxon>
        <taxon>Nectriaceae</taxon>
        <taxon>Fusarium</taxon>
        <taxon>Fusarium solani species complex</taxon>
    </lineage>
</organism>
<feature type="signal peptide" evidence="1">
    <location>
        <begin position="1"/>
        <end position="25"/>
    </location>
</feature>
<keyword evidence="1" id="KW-0732">Signal</keyword>
<proteinExistence type="predicted"/>
<evidence type="ECO:0000256" key="1">
    <source>
        <dbReference type="SAM" id="SignalP"/>
    </source>
</evidence>
<sequence length="258" mass="28844">MFGSETRRSLPRLLIALTLIVSVFANGAKTSPSKYPTRKIAGISVVDTPLIRAAEKFAKQHSNAAVYKHLMRSWLYGVLMVNANETLSQSVDMEVHAVAVLLHDLGWDTTGDSTLISKDRRFEVDGAIAARDFIRSHKDGKHWKESRVQLVWDGIALHTERTISFYKELDVQVLAKGIGMDFAGPAYGVAEDDYAAVAKAFPKYDLKSQVNSSIILLCETKPQTTYDTWMQPFGEHYVEGYAPKGKQRFDLIFQNLTG</sequence>
<protein>
    <recommendedName>
        <fullName evidence="2">HD domain-containing protein</fullName>
    </recommendedName>
</protein>
<keyword evidence="4" id="KW-1185">Reference proteome</keyword>
<dbReference type="Proteomes" id="UP000277212">
    <property type="component" value="Unassembled WGS sequence"/>
</dbReference>
<feature type="domain" description="HD" evidence="2">
    <location>
        <begin position="66"/>
        <end position="163"/>
    </location>
</feature>
<dbReference type="OrthoDB" id="2378324at2759"/>
<dbReference type="SUPFAM" id="SSF109604">
    <property type="entry name" value="HD-domain/PDEase-like"/>
    <property type="match status" value="1"/>
</dbReference>
<dbReference type="InterPro" id="IPR006674">
    <property type="entry name" value="HD_domain"/>
</dbReference>
<evidence type="ECO:0000259" key="2">
    <source>
        <dbReference type="Pfam" id="PF01966"/>
    </source>
</evidence>
<comment type="caution">
    <text evidence="3">The sequence shown here is derived from an EMBL/GenBank/DDBJ whole genome shotgun (WGS) entry which is preliminary data.</text>
</comment>
<accession>A0A3M2S2P2</accession>
<dbReference type="PANTHER" id="PTHR35569:SF1">
    <property type="entry name" value="CYANAMIDE HYDRATASE DDI2-RELATED"/>
    <property type="match status" value="1"/>
</dbReference>
<dbReference type="EMBL" id="NKUJ01000155">
    <property type="protein sequence ID" value="RMJ11808.1"/>
    <property type="molecule type" value="Genomic_DNA"/>
</dbReference>
<evidence type="ECO:0000313" key="3">
    <source>
        <dbReference type="EMBL" id="RMJ11808.1"/>
    </source>
</evidence>
<feature type="chain" id="PRO_5018056109" description="HD domain-containing protein" evidence="1">
    <location>
        <begin position="26"/>
        <end position="258"/>
    </location>
</feature>
<dbReference type="STRING" id="2010991.A0A3M2S2P2"/>
<reference evidence="3 4" key="1">
    <citation type="submission" date="2017-06" db="EMBL/GenBank/DDBJ databases">
        <title>Comparative genomic analysis of Ambrosia Fusariam Clade fungi.</title>
        <authorList>
            <person name="Stajich J.E."/>
            <person name="Carrillo J."/>
            <person name="Kijimoto T."/>
            <person name="Eskalen A."/>
            <person name="O'Donnell K."/>
            <person name="Kasson M."/>
        </authorList>
    </citation>
    <scope>NUCLEOTIDE SEQUENCE [LARGE SCALE GENOMIC DNA]</scope>
    <source>
        <strain evidence="3">UCR3666</strain>
    </source>
</reference>
<dbReference type="Pfam" id="PF01966">
    <property type="entry name" value="HD"/>
    <property type="match status" value="1"/>
</dbReference>
<dbReference type="Gene3D" id="1.10.3210.10">
    <property type="entry name" value="Hypothetical protein af1432"/>
    <property type="match status" value="1"/>
</dbReference>
<evidence type="ECO:0000313" key="4">
    <source>
        <dbReference type="Proteomes" id="UP000277212"/>
    </source>
</evidence>
<dbReference type="AlphaFoldDB" id="A0A3M2S2P2"/>
<dbReference type="PANTHER" id="PTHR35569">
    <property type="entry name" value="CYANAMIDE HYDRATASE DDI2-RELATED"/>
    <property type="match status" value="1"/>
</dbReference>
<name>A0A3M2S2P2_9HYPO</name>